<comment type="subcellular location">
    <subcellularLocation>
        <location evidence="1">Membrane</location>
        <topology evidence="1">Multi-pass membrane protein</topology>
    </subcellularLocation>
</comment>
<evidence type="ECO:0000256" key="6">
    <source>
        <dbReference type="SAM" id="Phobius"/>
    </source>
</evidence>
<keyword evidence="3 6" id="KW-1133">Transmembrane helix</keyword>
<feature type="compositionally biased region" description="Basic residues" evidence="5">
    <location>
        <begin position="1045"/>
        <end position="1060"/>
    </location>
</feature>
<proteinExistence type="predicted"/>
<dbReference type="OrthoDB" id="361039at2759"/>
<feature type="region of interest" description="Disordered" evidence="5">
    <location>
        <begin position="802"/>
        <end position="838"/>
    </location>
</feature>
<evidence type="ECO:0000256" key="5">
    <source>
        <dbReference type="SAM" id="MobiDB-lite"/>
    </source>
</evidence>
<dbReference type="GO" id="GO:0016020">
    <property type="term" value="C:membrane"/>
    <property type="evidence" value="ECO:0007669"/>
    <property type="project" value="UniProtKB-SubCell"/>
</dbReference>
<dbReference type="EMBL" id="CP003009">
    <property type="protein sequence ID" value="AEO64272.1"/>
    <property type="molecule type" value="Genomic_DNA"/>
</dbReference>
<dbReference type="InterPro" id="IPR002523">
    <property type="entry name" value="MgTranspt_CorA/ZnTranspt_ZntB"/>
</dbReference>
<organism evidence="7 8">
    <name type="scientific">Thermothielavioides terrestris (strain ATCC 38088 / NRRL 8126)</name>
    <name type="common">Thielavia terrestris</name>
    <dbReference type="NCBI Taxonomy" id="578455"/>
    <lineage>
        <taxon>Eukaryota</taxon>
        <taxon>Fungi</taxon>
        <taxon>Dikarya</taxon>
        <taxon>Ascomycota</taxon>
        <taxon>Pezizomycotina</taxon>
        <taxon>Sordariomycetes</taxon>
        <taxon>Sordariomycetidae</taxon>
        <taxon>Sordariales</taxon>
        <taxon>Chaetomiaceae</taxon>
        <taxon>Thermothielavioides</taxon>
        <taxon>Thermothielavioides terrestris</taxon>
    </lineage>
</organism>
<evidence type="ECO:0000256" key="1">
    <source>
        <dbReference type="ARBA" id="ARBA00004141"/>
    </source>
</evidence>
<dbReference type="PANTHER" id="PTHR47685:SF1">
    <property type="entry name" value="MAGNESIUM TRANSPORT PROTEIN CORA"/>
    <property type="match status" value="1"/>
</dbReference>
<dbReference type="AlphaFoldDB" id="G2QS83"/>
<gene>
    <name evidence="7" type="ORF">THITE_2142199</name>
</gene>
<keyword evidence="8" id="KW-1185">Reference proteome</keyword>
<feature type="region of interest" description="Disordered" evidence="5">
    <location>
        <begin position="1044"/>
        <end position="1064"/>
    </location>
</feature>
<feature type="region of interest" description="Disordered" evidence="5">
    <location>
        <begin position="313"/>
        <end position="347"/>
    </location>
</feature>
<feature type="transmembrane region" description="Helical" evidence="6">
    <location>
        <begin position="992"/>
        <end position="1011"/>
    </location>
</feature>
<feature type="compositionally biased region" description="Low complexity" evidence="5">
    <location>
        <begin position="387"/>
        <end position="404"/>
    </location>
</feature>
<dbReference type="HOGENOM" id="CLU_002786_0_0_1"/>
<evidence type="ECO:0000313" key="7">
    <source>
        <dbReference type="EMBL" id="AEO64272.1"/>
    </source>
</evidence>
<feature type="region of interest" description="Disordered" evidence="5">
    <location>
        <begin position="629"/>
        <end position="677"/>
    </location>
</feature>
<dbReference type="RefSeq" id="XP_003650608.1">
    <property type="nucleotide sequence ID" value="XM_003650560.1"/>
</dbReference>
<feature type="compositionally biased region" description="Basic and acidic residues" evidence="5">
    <location>
        <begin position="828"/>
        <end position="838"/>
    </location>
</feature>
<dbReference type="Pfam" id="PF01544">
    <property type="entry name" value="CorA"/>
    <property type="match status" value="1"/>
</dbReference>
<feature type="compositionally biased region" description="Polar residues" evidence="5">
    <location>
        <begin position="641"/>
        <end position="650"/>
    </location>
</feature>
<feature type="compositionally biased region" description="Polar residues" evidence="5">
    <location>
        <begin position="333"/>
        <end position="347"/>
    </location>
</feature>
<feature type="region of interest" description="Disordered" evidence="5">
    <location>
        <begin position="368"/>
        <end position="415"/>
    </location>
</feature>
<keyword evidence="4 6" id="KW-0472">Membrane</keyword>
<dbReference type="Gene3D" id="1.20.58.340">
    <property type="entry name" value="Magnesium transport protein CorA, transmembrane region"/>
    <property type="match status" value="1"/>
</dbReference>
<name>G2QS83_THETT</name>
<feature type="transmembrane region" description="Helical" evidence="6">
    <location>
        <begin position="950"/>
        <end position="972"/>
    </location>
</feature>
<feature type="region of interest" description="Disordered" evidence="5">
    <location>
        <begin position="1091"/>
        <end position="1111"/>
    </location>
</feature>
<feature type="region of interest" description="Disordered" evidence="5">
    <location>
        <begin position="1"/>
        <end position="20"/>
    </location>
</feature>
<feature type="compositionally biased region" description="Acidic residues" evidence="5">
    <location>
        <begin position="802"/>
        <end position="816"/>
    </location>
</feature>
<evidence type="ECO:0000256" key="2">
    <source>
        <dbReference type="ARBA" id="ARBA00022692"/>
    </source>
</evidence>
<dbReference type="InterPro" id="IPR045863">
    <property type="entry name" value="CorA_TM1_TM2"/>
</dbReference>
<dbReference type="Proteomes" id="UP000008181">
    <property type="component" value="Chromosome 1"/>
</dbReference>
<dbReference type="GO" id="GO:0046873">
    <property type="term" value="F:metal ion transmembrane transporter activity"/>
    <property type="evidence" value="ECO:0007669"/>
    <property type="project" value="InterPro"/>
</dbReference>
<dbReference type="PANTHER" id="PTHR47685">
    <property type="entry name" value="MAGNESIUM TRANSPORT PROTEIN CORA"/>
    <property type="match status" value="1"/>
</dbReference>
<accession>G2QS83</accession>
<sequence length="1111" mass="124390">MDFRESGRGDGKKSQAYDNPVQEPQAALAADLGPGFVDVNGDVGGPGHNETAVDVIAVPCPGADPLQTWSTGPELGGDTSALDLLDQVSQMRNAAVSTPHRGSSFMSMPHLKGSIQELLHLQATLPRSLSDQLRVNNSQLIGLHDQFVDMASELRLWSFYETRESLLSGSAAGLPSEVQFDAPLVSVKSALVDLWQEDVYAMDSDHAHLASFGPRNAGILDSYLADLAEAIRKAALLSSAYTHTPLHLRSRVKVEIVGFYEDPGPSLESPRPYTTEFPGAETGSIIRLYSTRYSLKEFLRQGPELCLAERLHRGQRGQPSQLGSGGNAEPQASAGTDSNGLDFPNLTTDSSLSATAAFSPAIAITSPSERPSLLRAGPAQSEPTVRPSSPESTASVSTTVSEPAPAKSGELSGGASHQVVDILAKQKARILIKQHALTAAAGLPRPDPSLRKFMWVHMPYNNPVWVKETFATLARTQGLDFSRLFDYDNWVSKQIQNRNSDSQPAYLKAMCKYLPAVDRPTSPRISPPTFGPSTPGIMPSCLYVYLPFLHFDTYRCMIRRRKLIARRRYHGRAKPVPKWVAQQDSLELKAIWEYIGYDPPLNCRRTLDQFGHPSLRDTNSRDDDQMLYKLTKKDEPPPWSQAPNSSSTKSMGERSVLSAKGSHAGSYGDTDEEFGVEPEPELKDGLVLMVDQLWLWSIDMTTLTTFFSRRESSPTEGTLFQQADLRNSVYNELNGDLTGRTENTLDLAALIVWHAVTVLLDRSSHPDLEIFRIFDEGIGILAERMTQSMKRFRIRALGMEADDDATDSEEDSDVEGDSPAAIRKRHKRELERSERENREHTSALLELRDFADELTTLQKLFETQESTIRQMKEIYMSKDFRDVTKNGQDFLDEALEYLDDYKQQTAEMLKRVDTTRNDYEKMLEMVQRQAQVDEVRWSRLQAELASSQNLSVMIFTTFTVIFLPLTFFTGLFGMNTTEWQEQVPSLKEIGAISLPASALLIMVSLVAAFNYRVQSTFRRAYVGIKDAWKMLKRVYAERLEPASRKAAKRRRREEKKKQRRLREAHLAGHDDQGYDFWAMVKRQQRDMLYRIPDQNVNSSASANGLPGRTRQ</sequence>
<dbReference type="SUPFAM" id="SSF144083">
    <property type="entry name" value="Magnesium transport protein CorA, transmembrane region"/>
    <property type="match status" value="1"/>
</dbReference>
<dbReference type="InterPro" id="IPR050829">
    <property type="entry name" value="CorA_MIT"/>
</dbReference>
<dbReference type="KEGG" id="ttt:THITE_2142199"/>
<keyword evidence="2 6" id="KW-0812">Transmembrane</keyword>
<reference evidence="7 8" key="1">
    <citation type="journal article" date="2011" name="Nat. Biotechnol.">
        <title>Comparative genomic analysis of the thermophilic biomass-degrading fungi Myceliophthora thermophila and Thielavia terrestris.</title>
        <authorList>
            <person name="Berka R.M."/>
            <person name="Grigoriev I.V."/>
            <person name="Otillar R."/>
            <person name="Salamov A."/>
            <person name="Grimwood J."/>
            <person name="Reid I."/>
            <person name="Ishmael N."/>
            <person name="John T."/>
            <person name="Darmond C."/>
            <person name="Moisan M.-C."/>
            <person name="Henrissat B."/>
            <person name="Coutinho P.M."/>
            <person name="Lombard V."/>
            <person name="Natvig D.O."/>
            <person name="Lindquist E."/>
            <person name="Schmutz J."/>
            <person name="Lucas S."/>
            <person name="Harris P."/>
            <person name="Powlowski J."/>
            <person name="Bellemare A."/>
            <person name="Taylor D."/>
            <person name="Butler G."/>
            <person name="de Vries R.P."/>
            <person name="Allijn I.E."/>
            <person name="van den Brink J."/>
            <person name="Ushinsky S."/>
            <person name="Storms R."/>
            <person name="Powell A.J."/>
            <person name="Paulsen I.T."/>
            <person name="Elbourne L.D.H."/>
            <person name="Baker S.E."/>
            <person name="Magnuson J."/>
            <person name="LaBoissiere S."/>
            <person name="Clutterbuck A.J."/>
            <person name="Martinez D."/>
            <person name="Wogulis M."/>
            <person name="de Leon A.L."/>
            <person name="Rey M.W."/>
            <person name="Tsang A."/>
        </authorList>
    </citation>
    <scope>NUCLEOTIDE SEQUENCE [LARGE SCALE GENOMIC DNA]</scope>
    <source>
        <strain evidence="8">ATCC 38088 / NRRL 8126</strain>
    </source>
</reference>
<dbReference type="GeneID" id="11515748"/>
<dbReference type="eggNOG" id="ENOG502SJBC">
    <property type="taxonomic scope" value="Eukaryota"/>
</dbReference>
<evidence type="ECO:0000313" key="8">
    <source>
        <dbReference type="Proteomes" id="UP000008181"/>
    </source>
</evidence>
<protein>
    <submittedName>
        <fullName evidence="7">Uncharacterized protein</fullName>
    </submittedName>
</protein>
<feature type="compositionally biased region" description="Basic and acidic residues" evidence="5">
    <location>
        <begin position="1"/>
        <end position="15"/>
    </location>
</feature>
<evidence type="ECO:0000256" key="3">
    <source>
        <dbReference type="ARBA" id="ARBA00022989"/>
    </source>
</evidence>
<evidence type="ECO:0000256" key="4">
    <source>
        <dbReference type="ARBA" id="ARBA00023136"/>
    </source>
</evidence>